<comment type="caution">
    <text evidence="3">The sequence shown here is derived from an EMBL/GenBank/DDBJ whole genome shotgun (WGS) entry which is preliminary data.</text>
</comment>
<evidence type="ECO:0000313" key="3">
    <source>
        <dbReference type="EMBL" id="KAJ8355079.1"/>
    </source>
</evidence>
<dbReference type="Pfam" id="PF02865">
    <property type="entry name" value="STAT_int"/>
    <property type="match status" value="1"/>
</dbReference>
<gene>
    <name evidence="3" type="ORF">AAFF_G00101480</name>
</gene>
<dbReference type="AlphaFoldDB" id="A0AAD7R148"/>
<evidence type="ECO:0000313" key="4">
    <source>
        <dbReference type="Proteomes" id="UP001221898"/>
    </source>
</evidence>
<feature type="domain" description="STAT transcription factor protein interaction" evidence="2">
    <location>
        <begin position="2"/>
        <end position="119"/>
    </location>
</feature>
<dbReference type="InterPro" id="IPR001217">
    <property type="entry name" value="STAT"/>
</dbReference>
<reference evidence="3" key="1">
    <citation type="journal article" date="2023" name="Science">
        <title>Genome structures resolve the early diversification of teleost fishes.</title>
        <authorList>
            <person name="Parey E."/>
            <person name="Louis A."/>
            <person name="Montfort J."/>
            <person name="Bouchez O."/>
            <person name="Roques C."/>
            <person name="Iampietro C."/>
            <person name="Lluch J."/>
            <person name="Castinel A."/>
            <person name="Donnadieu C."/>
            <person name="Desvignes T."/>
            <person name="Floi Bucao C."/>
            <person name="Jouanno E."/>
            <person name="Wen M."/>
            <person name="Mejri S."/>
            <person name="Dirks R."/>
            <person name="Jansen H."/>
            <person name="Henkel C."/>
            <person name="Chen W.J."/>
            <person name="Zahm M."/>
            <person name="Cabau C."/>
            <person name="Klopp C."/>
            <person name="Thompson A.W."/>
            <person name="Robinson-Rechavi M."/>
            <person name="Braasch I."/>
            <person name="Lecointre G."/>
            <person name="Bobe J."/>
            <person name="Postlethwait J.H."/>
            <person name="Berthelot C."/>
            <person name="Roest Crollius H."/>
            <person name="Guiguen Y."/>
        </authorList>
    </citation>
    <scope>NUCLEOTIDE SEQUENCE</scope>
    <source>
        <strain evidence="3">NC1722</strain>
    </source>
</reference>
<organism evidence="3 4">
    <name type="scientific">Aldrovandia affinis</name>
    <dbReference type="NCBI Taxonomy" id="143900"/>
    <lineage>
        <taxon>Eukaryota</taxon>
        <taxon>Metazoa</taxon>
        <taxon>Chordata</taxon>
        <taxon>Craniata</taxon>
        <taxon>Vertebrata</taxon>
        <taxon>Euteleostomi</taxon>
        <taxon>Actinopterygii</taxon>
        <taxon>Neopterygii</taxon>
        <taxon>Teleostei</taxon>
        <taxon>Notacanthiformes</taxon>
        <taxon>Halosauridae</taxon>
        <taxon>Aldrovandia</taxon>
    </lineage>
</organism>
<proteinExistence type="predicted"/>
<sequence>MSQWEEVQKLALRLQEQVASLYTDTFPLEVRELMAAWIETQDWAAGSDCERTAAALYSCLLVELEGHCARQQSLVHRHALKKVTQQLQEKYKARPLHMAAVISSSLREERRIIERGQETQDRSAESDRRRPMDTQLAVVGCVVQ</sequence>
<name>A0AAD7R148_9TELE</name>
<dbReference type="GO" id="GO:0007165">
    <property type="term" value="P:signal transduction"/>
    <property type="evidence" value="ECO:0007669"/>
    <property type="project" value="InterPro"/>
</dbReference>
<dbReference type="Gene3D" id="1.10.532.10">
    <property type="entry name" value="STAT transcription factor, N-terminal domain"/>
    <property type="match status" value="1"/>
</dbReference>
<dbReference type="InterPro" id="IPR036535">
    <property type="entry name" value="STAT_N_sf"/>
</dbReference>
<feature type="non-terminal residue" evidence="3">
    <location>
        <position position="1"/>
    </location>
</feature>
<keyword evidence="1" id="KW-0727">SH2 domain</keyword>
<evidence type="ECO:0000259" key="2">
    <source>
        <dbReference type="SMART" id="SM00964"/>
    </source>
</evidence>
<evidence type="ECO:0000256" key="1">
    <source>
        <dbReference type="ARBA" id="ARBA00022999"/>
    </source>
</evidence>
<keyword evidence="4" id="KW-1185">Reference proteome</keyword>
<dbReference type="GO" id="GO:0003700">
    <property type="term" value="F:DNA-binding transcription factor activity"/>
    <property type="evidence" value="ECO:0007669"/>
    <property type="project" value="InterPro"/>
</dbReference>
<dbReference type="PANTHER" id="PTHR11801">
    <property type="entry name" value="SIGNAL TRANSDUCER AND ACTIVATOR OF TRANSCRIPTION"/>
    <property type="match status" value="1"/>
</dbReference>
<dbReference type="SMART" id="SM00964">
    <property type="entry name" value="STAT_int"/>
    <property type="match status" value="1"/>
</dbReference>
<accession>A0AAD7R148</accession>
<dbReference type="InterPro" id="IPR013799">
    <property type="entry name" value="STAT_TF_prot_interaction"/>
</dbReference>
<dbReference type="SUPFAM" id="SSF48092">
    <property type="entry name" value="Transcription factor STAT-4 N-domain"/>
    <property type="match status" value="1"/>
</dbReference>
<dbReference type="EMBL" id="JAINUG010001660">
    <property type="protein sequence ID" value="KAJ8355079.1"/>
    <property type="molecule type" value="Genomic_DNA"/>
</dbReference>
<protein>
    <recommendedName>
        <fullName evidence="2">STAT transcription factor protein interaction domain-containing protein</fullName>
    </recommendedName>
</protein>
<dbReference type="Proteomes" id="UP001221898">
    <property type="component" value="Unassembled WGS sequence"/>
</dbReference>